<evidence type="ECO:0000256" key="5">
    <source>
        <dbReference type="ARBA" id="ARBA00023014"/>
    </source>
</evidence>
<feature type="binding site" evidence="6">
    <location>
        <begin position="124"/>
        <end position="131"/>
    </location>
    <ligand>
        <name>ATP</name>
        <dbReference type="ChEBI" id="CHEBI:30616"/>
    </ligand>
</feature>
<evidence type="ECO:0000256" key="6">
    <source>
        <dbReference type="HAMAP-Rule" id="MF_02040"/>
    </source>
</evidence>
<name>A0ABU9YN82_9PROT</name>
<reference evidence="9 10" key="1">
    <citation type="submission" date="2024-03" db="EMBL/GenBank/DDBJ databases">
        <title>High-quality draft genome sequencing of Tistrella sp. BH-R2-4.</title>
        <authorList>
            <person name="Dong C."/>
        </authorList>
    </citation>
    <scope>NUCLEOTIDE SEQUENCE [LARGE SCALE GENOMIC DNA]</scope>
    <source>
        <strain evidence="9 10">BH-R2-4</strain>
    </source>
</reference>
<evidence type="ECO:0000256" key="2">
    <source>
        <dbReference type="ARBA" id="ARBA00022741"/>
    </source>
</evidence>
<comment type="caution">
    <text evidence="9">The sequence shown here is derived from an EMBL/GenBank/DDBJ whole genome shotgun (WGS) entry which is preliminary data.</text>
</comment>
<dbReference type="InterPro" id="IPR027417">
    <property type="entry name" value="P-loop_NTPase"/>
</dbReference>
<protein>
    <recommendedName>
        <fullName evidence="6">Iron-sulfur cluster carrier protein</fullName>
    </recommendedName>
</protein>
<dbReference type="InterPro" id="IPR002744">
    <property type="entry name" value="MIP18-like"/>
</dbReference>
<evidence type="ECO:0000256" key="1">
    <source>
        <dbReference type="ARBA" id="ARBA00022723"/>
    </source>
</evidence>
<dbReference type="PANTHER" id="PTHR42961:SF2">
    <property type="entry name" value="IRON-SULFUR PROTEIN NUBPL"/>
    <property type="match status" value="1"/>
</dbReference>
<dbReference type="InterPro" id="IPR044304">
    <property type="entry name" value="NUBPL-like"/>
</dbReference>
<accession>A0ABU9YN82</accession>
<keyword evidence="5 6" id="KW-0411">Iron-sulfur</keyword>
<sequence>MSRTVRDQILSALAGIADPERGRDVVASGRISGVAVEDGVARIMVETTPERAGATEPLRRAVEAAAASVRGVKRASAVLTAERGPAQRPPAAPTSAAPGPAAGRPRPAAPTLPGVKAVIAVASGKGGVGKSTLAVNLALALQARGLKVGLLDADVYGPSIPRMLGLSGRPDSPDGKRITPKVGWGLKAMSIGLMVEEDTPLIWRGPMVQGALDQFLRETDWAPLDILVLDMPPGTGDVQLSIAQRVPLAGAVIVSTPQDIALLDARKGLAMFRRVEVPILGLVENMSWFTCPHCGGRSDIFGHGGARDEALKLGLPFLGAVPLDLEVRIMSDEGRPVVAVAPDSEAAAPYHAIAAGVVDSIAKAHREPPRIMIED</sequence>
<keyword evidence="6" id="KW-0378">Hydrolase</keyword>
<comment type="similarity">
    <text evidence="6">Belongs to the Mrp/NBP35 ATP-binding proteins family.</text>
</comment>
<feature type="compositionally biased region" description="Low complexity" evidence="7">
    <location>
        <begin position="93"/>
        <end position="109"/>
    </location>
</feature>
<keyword evidence="4 6" id="KW-0408">Iron</keyword>
<keyword evidence="2 6" id="KW-0547">Nucleotide-binding</keyword>
<gene>
    <name evidence="9" type="ORF">WG926_18230</name>
</gene>
<evidence type="ECO:0000256" key="3">
    <source>
        <dbReference type="ARBA" id="ARBA00022840"/>
    </source>
</evidence>
<dbReference type="HAMAP" id="MF_02040">
    <property type="entry name" value="Mrp_NBP35"/>
    <property type="match status" value="1"/>
</dbReference>
<dbReference type="InterPro" id="IPR034904">
    <property type="entry name" value="FSCA_dom_sf"/>
</dbReference>
<feature type="domain" description="MIP18 family-like" evidence="8">
    <location>
        <begin position="6"/>
        <end position="76"/>
    </location>
</feature>
<dbReference type="Proteomes" id="UP001413721">
    <property type="component" value="Unassembled WGS sequence"/>
</dbReference>
<evidence type="ECO:0000313" key="10">
    <source>
        <dbReference type="Proteomes" id="UP001413721"/>
    </source>
</evidence>
<dbReference type="CDD" id="cd02037">
    <property type="entry name" value="Mrp_NBP35"/>
    <property type="match status" value="1"/>
</dbReference>
<keyword evidence="3 6" id="KW-0067">ATP-binding</keyword>
<keyword evidence="10" id="KW-1185">Reference proteome</keyword>
<dbReference type="GO" id="GO:0005524">
    <property type="term" value="F:ATP binding"/>
    <property type="evidence" value="ECO:0007669"/>
    <property type="project" value="UniProtKB-KW"/>
</dbReference>
<dbReference type="InterPro" id="IPR033756">
    <property type="entry name" value="YlxH/NBP35"/>
</dbReference>
<evidence type="ECO:0000259" key="8">
    <source>
        <dbReference type="Pfam" id="PF01883"/>
    </source>
</evidence>
<feature type="region of interest" description="Disordered" evidence="7">
    <location>
        <begin position="80"/>
        <end position="109"/>
    </location>
</feature>
<comment type="subunit">
    <text evidence="6">Homodimer.</text>
</comment>
<dbReference type="SUPFAM" id="SSF52540">
    <property type="entry name" value="P-loop containing nucleoside triphosphate hydrolases"/>
    <property type="match status" value="1"/>
</dbReference>
<proteinExistence type="inferred from homology"/>
<dbReference type="RefSeq" id="WP_345935379.1">
    <property type="nucleotide sequence ID" value="NZ_JBBKTV010000011.1"/>
</dbReference>
<dbReference type="InterPro" id="IPR019591">
    <property type="entry name" value="Mrp/NBP35_ATP-bd"/>
</dbReference>
<dbReference type="PANTHER" id="PTHR42961">
    <property type="entry name" value="IRON-SULFUR PROTEIN NUBPL"/>
    <property type="match status" value="1"/>
</dbReference>
<evidence type="ECO:0000256" key="7">
    <source>
        <dbReference type="SAM" id="MobiDB-lite"/>
    </source>
</evidence>
<dbReference type="Gene3D" id="3.40.50.300">
    <property type="entry name" value="P-loop containing nucleotide triphosphate hydrolases"/>
    <property type="match status" value="1"/>
</dbReference>
<evidence type="ECO:0000313" key="9">
    <source>
        <dbReference type="EMBL" id="MEN2990256.1"/>
    </source>
</evidence>
<dbReference type="SUPFAM" id="SSF117916">
    <property type="entry name" value="Fe-S cluster assembly (FSCA) domain-like"/>
    <property type="match status" value="1"/>
</dbReference>
<dbReference type="Gene3D" id="3.30.300.130">
    <property type="entry name" value="Fe-S cluster assembly (FSCA)"/>
    <property type="match status" value="1"/>
</dbReference>
<comment type="function">
    <text evidence="6">Binds and transfers iron-sulfur (Fe-S) clusters to target apoproteins. Can hydrolyze ATP.</text>
</comment>
<evidence type="ECO:0000256" key="4">
    <source>
        <dbReference type="ARBA" id="ARBA00023004"/>
    </source>
</evidence>
<dbReference type="Pfam" id="PF10609">
    <property type="entry name" value="ParA"/>
    <property type="match status" value="1"/>
</dbReference>
<dbReference type="EMBL" id="JBBKTW010000006">
    <property type="protein sequence ID" value="MEN2990256.1"/>
    <property type="molecule type" value="Genomic_DNA"/>
</dbReference>
<keyword evidence="1 6" id="KW-0479">Metal-binding</keyword>
<organism evidence="9 10">
    <name type="scientific">Tistrella arctica</name>
    <dbReference type="NCBI Taxonomy" id="3133430"/>
    <lineage>
        <taxon>Bacteria</taxon>
        <taxon>Pseudomonadati</taxon>
        <taxon>Pseudomonadota</taxon>
        <taxon>Alphaproteobacteria</taxon>
        <taxon>Geminicoccales</taxon>
        <taxon>Geminicoccaceae</taxon>
        <taxon>Tistrella</taxon>
    </lineage>
</organism>
<dbReference type="Pfam" id="PF01883">
    <property type="entry name" value="FeS_assembly_P"/>
    <property type="match status" value="1"/>
</dbReference>